<dbReference type="InterPro" id="IPR001077">
    <property type="entry name" value="COMT_C"/>
</dbReference>
<reference evidence="5" key="1">
    <citation type="submission" date="2019-11" db="EMBL/GenBank/DDBJ databases">
        <authorList>
            <person name="Liu Y."/>
            <person name="Hou J."/>
            <person name="Li T.-Q."/>
            <person name="Guan C.-H."/>
            <person name="Wu X."/>
            <person name="Wu H.-Z."/>
            <person name="Ling F."/>
            <person name="Zhang R."/>
            <person name="Shi X.-G."/>
            <person name="Ren J.-P."/>
            <person name="Chen E.-F."/>
            <person name="Sun J.-M."/>
        </authorList>
    </citation>
    <scope>NUCLEOTIDE SEQUENCE</scope>
    <source>
        <strain evidence="5">Adult_tree_wgs_1</strain>
        <tissue evidence="5">Leaves</tissue>
    </source>
</reference>
<dbReference type="PANTHER" id="PTHR11746">
    <property type="entry name" value="O-METHYLTRANSFERASE"/>
    <property type="match status" value="1"/>
</dbReference>
<comment type="caution">
    <text evidence="5">The sequence shown here is derived from an EMBL/GenBank/DDBJ whole genome shotgun (WGS) entry which is preliminary data.</text>
</comment>
<sequence length="109" mass="12161">MHQHHSSIKHERVEHVGGDMLESVPKGDAIFMKNCHKALPEHGKVIVVETILPAIVDTSNAARSAFHIDLQMMSELGGKECTEQEYRSLAFGAGFSGIKLDCYVMEFYK</sequence>
<dbReference type="Proteomes" id="UP000626092">
    <property type="component" value="Unassembled WGS sequence"/>
</dbReference>
<evidence type="ECO:0000256" key="3">
    <source>
        <dbReference type="ARBA" id="ARBA00022691"/>
    </source>
</evidence>
<organism evidence="5 6">
    <name type="scientific">Rhododendron simsii</name>
    <name type="common">Sims's rhododendron</name>
    <dbReference type="NCBI Taxonomy" id="118357"/>
    <lineage>
        <taxon>Eukaryota</taxon>
        <taxon>Viridiplantae</taxon>
        <taxon>Streptophyta</taxon>
        <taxon>Embryophyta</taxon>
        <taxon>Tracheophyta</taxon>
        <taxon>Spermatophyta</taxon>
        <taxon>Magnoliopsida</taxon>
        <taxon>eudicotyledons</taxon>
        <taxon>Gunneridae</taxon>
        <taxon>Pentapetalae</taxon>
        <taxon>asterids</taxon>
        <taxon>Ericales</taxon>
        <taxon>Ericaceae</taxon>
        <taxon>Ericoideae</taxon>
        <taxon>Rhodoreae</taxon>
        <taxon>Rhododendron</taxon>
    </lineage>
</organism>
<evidence type="ECO:0000256" key="1">
    <source>
        <dbReference type="ARBA" id="ARBA00022603"/>
    </source>
</evidence>
<keyword evidence="1" id="KW-0489">Methyltransferase</keyword>
<evidence type="ECO:0000256" key="2">
    <source>
        <dbReference type="ARBA" id="ARBA00022679"/>
    </source>
</evidence>
<keyword evidence="3" id="KW-0949">S-adenosyl-L-methionine</keyword>
<dbReference type="InterPro" id="IPR016461">
    <property type="entry name" value="COMT-like"/>
</dbReference>
<protein>
    <recommendedName>
        <fullName evidence="4">O-methyltransferase C-terminal domain-containing protein</fullName>
    </recommendedName>
</protein>
<dbReference type="OrthoDB" id="1606438at2759"/>
<dbReference type="InterPro" id="IPR029063">
    <property type="entry name" value="SAM-dependent_MTases_sf"/>
</dbReference>
<proteinExistence type="predicted"/>
<evidence type="ECO:0000313" key="5">
    <source>
        <dbReference type="EMBL" id="KAF7132169.1"/>
    </source>
</evidence>
<evidence type="ECO:0000259" key="4">
    <source>
        <dbReference type="Pfam" id="PF00891"/>
    </source>
</evidence>
<dbReference type="GO" id="GO:0032259">
    <property type="term" value="P:methylation"/>
    <property type="evidence" value="ECO:0007669"/>
    <property type="project" value="UniProtKB-KW"/>
</dbReference>
<dbReference type="Pfam" id="PF00891">
    <property type="entry name" value="Methyltransf_2"/>
    <property type="match status" value="1"/>
</dbReference>
<keyword evidence="2" id="KW-0808">Transferase</keyword>
<accession>A0A834GDC0</accession>
<dbReference type="PROSITE" id="PS51683">
    <property type="entry name" value="SAM_OMT_II"/>
    <property type="match status" value="1"/>
</dbReference>
<keyword evidence="6" id="KW-1185">Reference proteome</keyword>
<dbReference type="AlphaFoldDB" id="A0A834GDC0"/>
<dbReference type="GO" id="GO:0008171">
    <property type="term" value="F:O-methyltransferase activity"/>
    <property type="evidence" value="ECO:0007669"/>
    <property type="project" value="InterPro"/>
</dbReference>
<evidence type="ECO:0000313" key="6">
    <source>
        <dbReference type="Proteomes" id="UP000626092"/>
    </source>
</evidence>
<name>A0A834GDC0_RHOSS</name>
<dbReference type="EMBL" id="WJXA01000009">
    <property type="protein sequence ID" value="KAF7132169.1"/>
    <property type="molecule type" value="Genomic_DNA"/>
</dbReference>
<dbReference type="SUPFAM" id="SSF53335">
    <property type="entry name" value="S-adenosyl-L-methionine-dependent methyltransferases"/>
    <property type="match status" value="1"/>
</dbReference>
<gene>
    <name evidence="5" type="ORF">RHSIM_Rhsim09G0040300</name>
</gene>
<dbReference type="Gene3D" id="3.40.50.150">
    <property type="entry name" value="Vaccinia Virus protein VP39"/>
    <property type="match status" value="1"/>
</dbReference>
<feature type="domain" description="O-methyltransferase C-terminal" evidence="4">
    <location>
        <begin position="31"/>
        <end position="96"/>
    </location>
</feature>